<dbReference type="GO" id="GO:0003677">
    <property type="term" value="F:DNA binding"/>
    <property type="evidence" value="ECO:0007669"/>
    <property type="project" value="UniProtKB-KW"/>
</dbReference>
<comment type="similarity">
    <text evidence="1">Belongs to the type-I restriction system S methylase family.</text>
</comment>
<dbReference type="Proteomes" id="UP000183952">
    <property type="component" value="Unassembled WGS sequence"/>
</dbReference>
<keyword evidence="6" id="KW-1185">Reference proteome</keyword>
<dbReference type="PANTHER" id="PTHR30408">
    <property type="entry name" value="TYPE-1 RESTRICTION ENZYME ECOKI SPECIFICITY PROTEIN"/>
    <property type="match status" value="1"/>
</dbReference>
<keyword evidence="3" id="KW-0238">DNA-binding</keyword>
<dbReference type="PANTHER" id="PTHR30408:SF12">
    <property type="entry name" value="TYPE I RESTRICTION ENZYME MJAVIII SPECIFICITY SUBUNIT"/>
    <property type="match status" value="1"/>
</dbReference>
<evidence type="ECO:0000256" key="2">
    <source>
        <dbReference type="ARBA" id="ARBA00022747"/>
    </source>
</evidence>
<dbReference type="AlphaFoldDB" id="A0A1M6NN42"/>
<sequence length="409" mass="47150">MKKYDKYKDSGQPWIGEIPKDWEVKKLKYFAKIRNGQDYKNFETEENGYPVMGSGGEFARASKYMWNKPSVLLGRKGTIDKPLYIDFPFWTVDTMYYTDINSDSDAKYLYYLATTINFSYYQYGSAVPSMTQNDLANIYFSTPATKEIQHSIADYLDRKTAAIDSLIEDKQKLIELLKEKRQAVISEAVTKGLDKNAKMKNSGIEWIGEIPKDWEVWKLKYYTEVKDGTHDTPEYIDYSVDAIPLVTSKDIKNEKISFEDVKYISTLDHEKISKRSNVEKNNVIMPMIGTVGNPAIVETEKEFSIKNVALFKTNDIKYARYLQYYLNSALTKMQFTLLNRGGVQQFVSLEILNNIYIVVPKNIESIVDYLDQKIADIDGLVADITEHIEKLKEYRRAIISEVVTGKVAI</sequence>
<evidence type="ECO:0000256" key="1">
    <source>
        <dbReference type="ARBA" id="ARBA00010923"/>
    </source>
</evidence>
<organism evidence="5 6">
    <name type="scientific">Hathewaya proteolytica DSM 3090</name>
    <dbReference type="NCBI Taxonomy" id="1121331"/>
    <lineage>
        <taxon>Bacteria</taxon>
        <taxon>Bacillati</taxon>
        <taxon>Bacillota</taxon>
        <taxon>Clostridia</taxon>
        <taxon>Eubacteriales</taxon>
        <taxon>Clostridiaceae</taxon>
        <taxon>Hathewaya</taxon>
    </lineage>
</organism>
<dbReference type="EMBL" id="FRAD01000010">
    <property type="protein sequence ID" value="SHJ97078.1"/>
    <property type="molecule type" value="Genomic_DNA"/>
</dbReference>
<evidence type="ECO:0000259" key="4">
    <source>
        <dbReference type="Pfam" id="PF01420"/>
    </source>
</evidence>
<name>A0A1M6NN42_9CLOT</name>
<gene>
    <name evidence="5" type="ORF">SAMN02745248_01459</name>
</gene>
<protein>
    <submittedName>
        <fullName evidence="5">Type I restriction enzyme, S subunit</fullName>
    </submittedName>
</protein>
<proteinExistence type="inferred from homology"/>
<dbReference type="InterPro" id="IPR052021">
    <property type="entry name" value="Type-I_RS_S_subunit"/>
</dbReference>
<dbReference type="RefSeq" id="WP_072903432.1">
    <property type="nucleotide sequence ID" value="NZ_FRAD01000010.1"/>
</dbReference>
<feature type="domain" description="Type I restriction modification DNA specificity" evidence="4">
    <location>
        <begin position="211"/>
        <end position="386"/>
    </location>
</feature>
<accession>A0A1M6NN42</accession>
<dbReference type="CDD" id="cd17288">
    <property type="entry name" value="RMtype1_S_LlaAI06ORF1089P_TRD1-CR1_like"/>
    <property type="match status" value="1"/>
</dbReference>
<dbReference type="SUPFAM" id="SSF116734">
    <property type="entry name" value="DNA methylase specificity domain"/>
    <property type="match status" value="2"/>
</dbReference>
<dbReference type="InterPro" id="IPR000055">
    <property type="entry name" value="Restrct_endonuc_typeI_TRD"/>
</dbReference>
<dbReference type="Gene3D" id="3.90.220.20">
    <property type="entry name" value="DNA methylase specificity domains"/>
    <property type="match status" value="2"/>
</dbReference>
<evidence type="ECO:0000313" key="5">
    <source>
        <dbReference type="EMBL" id="SHJ97078.1"/>
    </source>
</evidence>
<dbReference type="Pfam" id="PF01420">
    <property type="entry name" value="Methylase_S"/>
    <property type="match status" value="2"/>
</dbReference>
<dbReference type="OrthoDB" id="9795776at2"/>
<feature type="domain" description="Type I restriction modification DNA specificity" evidence="4">
    <location>
        <begin position="19"/>
        <end position="175"/>
    </location>
</feature>
<dbReference type="InterPro" id="IPR044946">
    <property type="entry name" value="Restrct_endonuc_typeI_TRD_sf"/>
</dbReference>
<evidence type="ECO:0000256" key="3">
    <source>
        <dbReference type="ARBA" id="ARBA00023125"/>
    </source>
</evidence>
<dbReference type="STRING" id="1121331.SAMN02745248_01459"/>
<dbReference type="GO" id="GO:0009307">
    <property type="term" value="P:DNA restriction-modification system"/>
    <property type="evidence" value="ECO:0007669"/>
    <property type="project" value="UniProtKB-KW"/>
</dbReference>
<evidence type="ECO:0000313" key="6">
    <source>
        <dbReference type="Proteomes" id="UP000183952"/>
    </source>
</evidence>
<dbReference type="Gene3D" id="1.10.287.1120">
    <property type="entry name" value="Bipartite methylase S protein"/>
    <property type="match status" value="1"/>
</dbReference>
<reference evidence="5 6" key="1">
    <citation type="submission" date="2016-11" db="EMBL/GenBank/DDBJ databases">
        <authorList>
            <person name="Jaros S."/>
            <person name="Januszkiewicz K."/>
            <person name="Wedrychowicz H."/>
        </authorList>
    </citation>
    <scope>NUCLEOTIDE SEQUENCE [LARGE SCALE GENOMIC DNA]</scope>
    <source>
        <strain evidence="5 6">DSM 3090</strain>
    </source>
</reference>
<keyword evidence="2" id="KW-0680">Restriction system</keyword>